<proteinExistence type="inferred from homology"/>
<dbReference type="InterPro" id="IPR036821">
    <property type="entry name" value="Peptide_deformylase_sf"/>
</dbReference>
<name>A0A3B0S3M2_9ZZZZ</name>
<dbReference type="HAMAP" id="MF_00163">
    <property type="entry name" value="Pep_deformylase"/>
    <property type="match status" value="1"/>
</dbReference>
<protein>
    <submittedName>
        <fullName evidence="2">Peptide deformylase</fullName>
        <ecNumber evidence="2">3.5.1.88</ecNumber>
    </submittedName>
</protein>
<reference evidence="2" key="1">
    <citation type="submission" date="2018-06" db="EMBL/GenBank/DDBJ databases">
        <authorList>
            <person name="Zhirakovskaya E."/>
        </authorList>
    </citation>
    <scope>NUCLEOTIDE SEQUENCE</scope>
</reference>
<gene>
    <name evidence="2" type="ORF">MNBD_ACTINO01-4</name>
</gene>
<evidence type="ECO:0000256" key="1">
    <source>
        <dbReference type="ARBA" id="ARBA00010759"/>
    </source>
</evidence>
<dbReference type="Pfam" id="PF01327">
    <property type="entry name" value="Pep_deformylase"/>
    <property type="match status" value="1"/>
</dbReference>
<accession>A0A3B0S3M2</accession>
<dbReference type="GO" id="GO:0042586">
    <property type="term" value="F:peptide deformylase activity"/>
    <property type="evidence" value="ECO:0007669"/>
    <property type="project" value="UniProtKB-EC"/>
</dbReference>
<dbReference type="AlphaFoldDB" id="A0A3B0S3M2"/>
<dbReference type="CDD" id="cd00487">
    <property type="entry name" value="Pep_deformylase"/>
    <property type="match status" value="1"/>
</dbReference>
<dbReference type="PANTHER" id="PTHR10458:SF22">
    <property type="entry name" value="PEPTIDE DEFORMYLASE"/>
    <property type="match status" value="1"/>
</dbReference>
<dbReference type="InterPro" id="IPR023635">
    <property type="entry name" value="Peptide_deformylase"/>
</dbReference>
<organism evidence="2">
    <name type="scientific">hydrothermal vent metagenome</name>
    <dbReference type="NCBI Taxonomy" id="652676"/>
    <lineage>
        <taxon>unclassified sequences</taxon>
        <taxon>metagenomes</taxon>
        <taxon>ecological metagenomes</taxon>
    </lineage>
</organism>
<dbReference type="PRINTS" id="PR01576">
    <property type="entry name" value="PDEFORMYLASE"/>
</dbReference>
<comment type="similarity">
    <text evidence="1">Belongs to the polypeptide deformylase family.</text>
</comment>
<dbReference type="PIRSF" id="PIRSF004749">
    <property type="entry name" value="Pep_def"/>
    <property type="match status" value="1"/>
</dbReference>
<dbReference type="SUPFAM" id="SSF56420">
    <property type="entry name" value="Peptide deformylase"/>
    <property type="match status" value="1"/>
</dbReference>
<dbReference type="PANTHER" id="PTHR10458">
    <property type="entry name" value="PEPTIDE DEFORMYLASE"/>
    <property type="match status" value="1"/>
</dbReference>
<sequence>HTGSLLPMAIYPIRTFPDPVLSMTTSAVTVFDDDLARLVDDMLDTMYDAPGVGLAAPQIGVSKRLFVADVGEGPFVMVNPSIVTTEGKWKFEEGCLSVPGKYWTIKRFDYVAVEGVDAAGQPVAYDGDELMGRVLQHEIDHLDGMLLLSRLGQRVKKQALKELREESLGIGQAF</sequence>
<evidence type="ECO:0000313" key="2">
    <source>
        <dbReference type="EMBL" id="VAV97731.1"/>
    </source>
</evidence>
<feature type="non-terminal residue" evidence="2">
    <location>
        <position position="1"/>
    </location>
</feature>
<dbReference type="Gene3D" id="3.90.45.10">
    <property type="entry name" value="Peptide deformylase"/>
    <property type="match status" value="1"/>
</dbReference>
<dbReference type="EC" id="3.5.1.88" evidence="2"/>
<dbReference type="NCBIfam" id="TIGR00079">
    <property type="entry name" value="pept_deformyl"/>
    <property type="match status" value="1"/>
</dbReference>
<dbReference type="NCBIfam" id="NF001159">
    <property type="entry name" value="PRK00150.1-3"/>
    <property type="match status" value="1"/>
</dbReference>
<dbReference type="EMBL" id="UOEI01000216">
    <property type="protein sequence ID" value="VAV97731.1"/>
    <property type="molecule type" value="Genomic_DNA"/>
</dbReference>
<keyword evidence="2" id="KW-0378">Hydrolase</keyword>